<name>A0A5B8UTZ2_9SPHI</name>
<reference evidence="2 3" key="1">
    <citation type="journal article" date="2017" name="Curr. Microbiol.">
        <title>Mucilaginibacter ginsenosidivorans sp. nov., Isolated from Soil of Ginseng Field.</title>
        <authorList>
            <person name="Kim M.M."/>
            <person name="Siddiqi M.Z."/>
            <person name="Im W.T."/>
        </authorList>
    </citation>
    <scope>NUCLEOTIDE SEQUENCE [LARGE SCALE GENOMIC DNA]</scope>
    <source>
        <strain evidence="2 3">Gsoil 3017</strain>
    </source>
</reference>
<gene>
    <name evidence="2" type="ORF">FRZ54_07900</name>
</gene>
<dbReference type="Proteomes" id="UP000321479">
    <property type="component" value="Chromosome"/>
</dbReference>
<dbReference type="EMBL" id="CP042436">
    <property type="protein sequence ID" value="QEC62514.1"/>
    <property type="molecule type" value="Genomic_DNA"/>
</dbReference>
<evidence type="ECO:0008006" key="4">
    <source>
        <dbReference type="Google" id="ProtNLM"/>
    </source>
</evidence>
<dbReference type="Gene3D" id="3.30.2010.10">
    <property type="entry name" value="Metalloproteases ('zincins'), catalytic domain"/>
    <property type="match status" value="1"/>
</dbReference>
<organism evidence="2 3">
    <name type="scientific">Mucilaginibacter ginsenosidivorans</name>
    <dbReference type="NCBI Taxonomy" id="398053"/>
    <lineage>
        <taxon>Bacteria</taxon>
        <taxon>Pseudomonadati</taxon>
        <taxon>Bacteroidota</taxon>
        <taxon>Sphingobacteriia</taxon>
        <taxon>Sphingobacteriales</taxon>
        <taxon>Sphingobacteriaceae</taxon>
        <taxon>Mucilaginibacter</taxon>
    </lineage>
</organism>
<protein>
    <recommendedName>
        <fullName evidence="4">M48 family metalloprotease</fullName>
    </recommendedName>
</protein>
<dbReference type="KEGG" id="mgin:FRZ54_07900"/>
<keyword evidence="1" id="KW-0732">Signal</keyword>
<dbReference type="AlphaFoldDB" id="A0A5B8UTZ2"/>
<feature type="chain" id="PRO_5022979629" description="M48 family metalloprotease" evidence="1">
    <location>
        <begin position="21"/>
        <end position="288"/>
    </location>
</feature>
<evidence type="ECO:0000256" key="1">
    <source>
        <dbReference type="SAM" id="SignalP"/>
    </source>
</evidence>
<feature type="signal peptide" evidence="1">
    <location>
        <begin position="1"/>
        <end position="20"/>
    </location>
</feature>
<dbReference type="OrthoDB" id="1173761at2"/>
<proteinExistence type="predicted"/>
<sequence length="288" mass="31636">MKKGFIISIMLLSFQLCAFAQHKISIKRSCGFSKEDPPAEGYAWGADNQALEYIKRICQVSGISKNFTVERSSATATACALIDFNNNRIIYYNQHFFASLGDETYKIAILAHEIAHHLNNNLFTKDSNRAIDELDADKFAGSVICKLGLKLEDAKGLYLTQCPAQSTGLYPAQSDRIDAFSIGFNDAGCQNTITPKLATKSAETGDFCFQNADRVGYKATVTILKEGKNGAIKTISVSDGEKQCVYELEAGVYTVNISWSDRWSNNIPSTTQQIRVRSGVAGTLALQH</sequence>
<accession>A0A5B8UTZ2</accession>
<evidence type="ECO:0000313" key="2">
    <source>
        <dbReference type="EMBL" id="QEC62514.1"/>
    </source>
</evidence>
<dbReference type="RefSeq" id="WP_147031091.1">
    <property type="nucleotide sequence ID" value="NZ_CP042436.1"/>
</dbReference>
<keyword evidence="3" id="KW-1185">Reference proteome</keyword>
<evidence type="ECO:0000313" key="3">
    <source>
        <dbReference type="Proteomes" id="UP000321479"/>
    </source>
</evidence>